<evidence type="ECO:0008006" key="5">
    <source>
        <dbReference type="Google" id="ProtNLM"/>
    </source>
</evidence>
<gene>
    <name evidence="1" type="ORF">BVJ53_09735</name>
    <name evidence="2" type="ORF">OFW50_10980</name>
</gene>
<dbReference type="OrthoDB" id="2309651at2"/>
<evidence type="ECO:0000313" key="3">
    <source>
        <dbReference type="Proteomes" id="UP000290475"/>
    </source>
</evidence>
<dbReference type="RefSeq" id="WP_129302253.1">
    <property type="nucleotide sequence ID" value="NZ_CP074378.1"/>
</dbReference>
<organism evidence="1 3">
    <name type="scientific">Lacticaseibacillus chiayiensis</name>
    <dbReference type="NCBI Taxonomy" id="2100821"/>
    <lineage>
        <taxon>Bacteria</taxon>
        <taxon>Bacillati</taxon>
        <taxon>Bacillota</taxon>
        <taxon>Bacilli</taxon>
        <taxon>Lactobacillales</taxon>
        <taxon>Lactobacillaceae</taxon>
        <taxon>Lacticaseibacillus</taxon>
    </lineage>
</organism>
<dbReference type="Proteomes" id="UP000290475">
    <property type="component" value="Unassembled WGS sequence"/>
</dbReference>
<dbReference type="AlphaFoldDB" id="A0A4Q1TRA8"/>
<evidence type="ECO:0000313" key="1">
    <source>
        <dbReference type="EMBL" id="RXT20861.1"/>
    </source>
</evidence>
<name>A0A4Q1TRA8_9LACO</name>
<keyword evidence="4" id="KW-1185">Reference proteome</keyword>
<accession>A0A4Q1TRA8</accession>
<proteinExistence type="predicted"/>
<evidence type="ECO:0000313" key="4">
    <source>
        <dbReference type="Proteomes" id="UP001164790"/>
    </source>
</evidence>
<dbReference type="EMBL" id="CP107523">
    <property type="protein sequence ID" value="UYN55992.1"/>
    <property type="molecule type" value="Genomic_DNA"/>
</dbReference>
<protein>
    <recommendedName>
        <fullName evidence="5">Bacteriocin immunity protein</fullName>
    </recommendedName>
</protein>
<reference evidence="2" key="2">
    <citation type="submission" date="2022-10" db="EMBL/GenBank/DDBJ databases">
        <title>Comparative genomic analysis and in-vitro probiotic properties of the potential probiotic L. chiayiensis AACE 3.</title>
        <authorList>
            <person name="Kang X."/>
        </authorList>
    </citation>
    <scope>NUCLEOTIDE SEQUENCE</scope>
    <source>
        <strain evidence="2">AACE 3</strain>
    </source>
</reference>
<dbReference type="Proteomes" id="UP001164790">
    <property type="component" value="Chromosome"/>
</dbReference>
<evidence type="ECO:0000313" key="2">
    <source>
        <dbReference type="EMBL" id="UYN55992.1"/>
    </source>
</evidence>
<sequence>MPSKDEIIVAMEKLAIKLSMCHKNSETALFVDRELEVLKTCDGLAFHNKLQYFFNTVPVIKLSDGISFSEAEKTLWDAVFEYKQLGNYNWIASE</sequence>
<reference evidence="1 3" key="1">
    <citation type="submission" date="2017-01" db="EMBL/GenBank/DDBJ databases">
        <title>Lactobacillus chiayiensis sp. nov., a lactic acid bacterium isolated from compost.</title>
        <authorList>
            <person name="Huang C.-H."/>
        </authorList>
    </citation>
    <scope>NUCLEOTIDE SEQUENCE [LARGE SCALE GENOMIC DNA]</scope>
    <source>
        <strain evidence="1">Chh01</strain>
        <strain evidence="3">chh01</strain>
    </source>
</reference>
<dbReference type="EMBL" id="MSSM01000026">
    <property type="protein sequence ID" value="RXT20861.1"/>
    <property type="molecule type" value="Genomic_DNA"/>
</dbReference>